<reference evidence="3" key="1">
    <citation type="submission" date="2019-08" db="EMBL/GenBank/DDBJ databases">
        <title>Three high-quality genomes provides insights into domestication of ducks.</title>
        <authorList>
            <person name="Hou Z.C."/>
            <person name="Zhu F."/>
            <person name="Yin Z.T."/>
            <person name="Zhang F."/>
        </authorList>
    </citation>
    <scope>NUCLEOTIDE SEQUENCE [LARGE SCALE GENOMIC DNA]</scope>
</reference>
<dbReference type="InterPro" id="IPR001909">
    <property type="entry name" value="KRAB"/>
</dbReference>
<dbReference type="InterPro" id="IPR050169">
    <property type="entry name" value="Krueppel_C2H2_ZnF"/>
</dbReference>
<accession>A0A8B9T5R1</accession>
<dbReference type="AlphaFoldDB" id="A0A8B9T5R1"/>
<evidence type="ECO:0000313" key="3">
    <source>
        <dbReference type="Ensembl" id="ENSAPLP00020016190.1"/>
    </source>
</evidence>
<dbReference type="PANTHER" id="PTHR23232:SF118">
    <property type="entry name" value="ZINC FINGER PROTEIN 746"/>
    <property type="match status" value="1"/>
</dbReference>
<feature type="domain" description="KRAB" evidence="2">
    <location>
        <begin position="119"/>
        <end position="190"/>
    </location>
</feature>
<feature type="region of interest" description="Disordered" evidence="1">
    <location>
        <begin position="280"/>
        <end position="332"/>
    </location>
</feature>
<dbReference type="Pfam" id="PF01352">
    <property type="entry name" value="KRAB"/>
    <property type="match status" value="1"/>
</dbReference>
<protein>
    <recommendedName>
        <fullName evidence="2">KRAB domain-containing protein</fullName>
    </recommendedName>
</protein>
<sequence>MTSPPPPGPLCPPGPPISLWTVVAAVQAVERSLEAHGARLLGLERRTGKAEKKSVDCQRTVVDFGKRLESKLALLGTLVQEYGHLQQRLESVENLLRNGNLWVLRLPPDPRGEVPKAPEGFNSSAAGFSEPEWENLEEWQRELYRNVLRGSGESLISLDYAVSKPDLLSRLQREVRCDEVDLGEREIRVEPSAESLVFRPDASSQDTQCPAGQENLEAKAVLAEPTAEYGVPEPSFAGALKQEDEACTEEQGATEDMEFTELSVVPADEVIAFKIEQLDSDECLQSSEPPAALSRDEEEVVFQGPSEALPFDGKSVPRRDPTPAPPVGRACV</sequence>
<evidence type="ECO:0000259" key="2">
    <source>
        <dbReference type="PROSITE" id="PS50805"/>
    </source>
</evidence>
<reference evidence="3" key="2">
    <citation type="submission" date="2025-08" db="UniProtKB">
        <authorList>
            <consortium name="Ensembl"/>
        </authorList>
    </citation>
    <scope>IDENTIFICATION</scope>
</reference>
<dbReference type="SMART" id="SM00349">
    <property type="entry name" value="KRAB"/>
    <property type="match status" value="1"/>
</dbReference>
<dbReference type="Proteomes" id="UP000694400">
    <property type="component" value="Chromosome 2"/>
</dbReference>
<proteinExistence type="predicted"/>
<name>A0A8B9T5R1_ANAPL</name>
<dbReference type="PANTHER" id="PTHR23232">
    <property type="entry name" value="KRAB DOMAIN C2H2 ZINC FINGER"/>
    <property type="match status" value="1"/>
</dbReference>
<dbReference type="SUPFAM" id="SSF109640">
    <property type="entry name" value="KRAB domain (Kruppel-associated box)"/>
    <property type="match status" value="1"/>
</dbReference>
<dbReference type="Ensembl" id="ENSAPLT00020017473.1">
    <property type="protein sequence ID" value="ENSAPLP00020016190.1"/>
    <property type="gene ID" value="ENSAPLG00020011678.1"/>
</dbReference>
<dbReference type="CDD" id="cd07765">
    <property type="entry name" value="KRAB_A-box"/>
    <property type="match status" value="1"/>
</dbReference>
<dbReference type="InterPro" id="IPR036051">
    <property type="entry name" value="KRAB_dom_sf"/>
</dbReference>
<organism evidence="3 4">
    <name type="scientific">Anas platyrhynchos</name>
    <name type="common">Mallard</name>
    <name type="synonym">Anas boschas</name>
    <dbReference type="NCBI Taxonomy" id="8839"/>
    <lineage>
        <taxon>Eukaryota</taxon>
        <taxon>Metazoa</taxon>
        <taxon>Chordata</taxon>
        <taxon>Craniata</taxon>
        <taxon>Vertebrata</taxon>
        <taxon>Euteleostomi</taxon>
        <taxon>Archelosauria</taxon>
        <taxon>Archosauria</taxon>
        <taxon>Dinosauria</taxon>
        <taxon>Saurischia</taxon>
        <taxon>Theropoda</taxon>
        <taxon>Coelurosauria</taxon>
        <taxon>Aves</taxon>
        <taxon>Neognathae</taxon>
        <taxon>Galloanserae</taxon>
        <taxon>Anseriformes</taxon>
        <taxon>Anatidae</taxon>
        <taxon>Anatinae</taxon>
        <taxon>Anas</taxon>
    </lineage>
</organism>
<reference evidence="3" key="3">
    <citation type="submission" date="2025-09" db="UniProtKB">
        <authorList>
            <consortium name="Ensembl"/>
        </authorList>
    </citation>
    <scope>IDENTIFICATION</scope>
</reference>
<evidence type="ECO:0000256" key="1">
    <source>
        <dbReference type="SAM" id="MobiDB-lite"/>
    </source>
</evidence>
<evidence type="ECO:0000313" key="4">
    <source>
        <dbReference type="Proteomes" id="UP000694400"/>
    </source>
</evidence>
<dbReference type="GO" id="GO:0006355">
    <property type="term" value="P:regulation of DNA-templated transcription"/>
    <property type="evidence" value="ECO:0007669"/>
    <property type="project" value="InterPro"/>
</dbReference>
<dbReference type="PROSITE" id="PS50805">
    <property type="entry name" value="KRAB"/>
    <property type="match status" value="1"/>
</dbReference>
<dbReference type="Gene3D" id="6.10.140.140">
    <property type="match status" value="1"/>
</dbReference>